<keyword evidence="3" id="KW-1003">Cell membrane</keyword>
<dbReference type="Pfam" id="PF01618">
    <property type="entry name" value="MotA_ExbB"/>
    <property type="match status" value="1"/>
</dbReference>
<comment type="caution">
    <text evidence="11">The sequence shown here is derived from an EMBL/GenBank/DDBJ whole genome shotgun (WGS) entry which is preliminary data.</text>
</comment>
<organism evidence="11 12">
    <name type="scientific">Thalassolituus pacificus</name>
    <dbReference type="NCBI Taxonomy" id="2975440"/>
    <lineage>
        <taxon>Bacteria</taxon>
        <taxon>Pseudomonadati</taxon>
        <taxon>Pseudomonadota</taxon>
        <taxon>Gammaproteobacteria</taxon>
        <taxon>Oceanospirillales</taxon>
        <taxon>Oceanospirillaceae</taxon>
        <taxon>Thalassolituus</taxon>
    </lineage>
</organism>
<dbReference type="InterPro" id="IPR002898">
    <property type="entry name" value="MotA_ExbB_proton_chnl"/>
</dbReference>
<evidence type="ECO:0000256" key="4">
    <source>
        <dbReference type="ARBA" id="ARBA00022692"/>
    </source>
</evidence>
<evidence type="ECO:0000256" key="2">
    <source>
        <dbReference type="ARBA" id="ARBA00022448"/>
    </source>
</evidence>
<keyword evidence="12" id="KW-1185">Reference proteome</keyword>
<dbReference type="PANTHER" id="PTHR30625:SF15">
    <property type="entry name" value="BIOPOLYMER TRANSPORT PROTEIN EXBB"/>
    <property type="match status" value="1"/>
</dbReference>
<dbReference type="Proteomes" id="UP001147830">
    <property type="component" value="Unassembled WGS sequence"/>
</dbReference>
<dbReference type="PANTHER" id="PTHR30625">
    <property type="entry name" value="PROTEIN TOLQ"/>
    <property type="match status" value="1"/>
</dbReference>
<name>A0A9X3ARH2_9GAMM</name>
<reference evidence="11" key="2">
    <citation type="submission" date="2022-08" db="EMBL/GenBank/DDBJ databases">
        <authorList>
            <person name="Dong C."/>
        </authorList>
    </citation>
    <scope>NUCLEOTIDE SEQUENCE</scope>
    <source>
        <strain evidence="11">59MF3M-4</strain>
    </source>
</reference>
<evidence type="ECO:0000256" key="6">
    <source>
        <dbReference type="ARBA" id="ARBA00022989"/>
    </source>
</evidence>
<reference evidence="11" key="1">
    <citation type="journal article" date="2022" name="Front. Microbiol.">
        <title>Genome-based taxonomic rearrangement of Oceanobacter-related bacteria including the description of Thalassolituus hydrocarbonoclasticus sp. nov. and Thalassolituus pacificus sp. nov. and emended description of the genus Thalassolituus.</title>
        <authorList>
            <person name="Dong C."/>
            <person name="Wei L."/>
            <person name="Wang J."/>
            <person name="Lai Q."/>
            <person name="Huang Z."/>
            <person name="Shao Z."/>
        </authorList>
    </citation>
    <scope>NUCLEOTIDE SEQUENCE</scope>
    <source>
        <strain evidence="11">59MF3M-4</strain>
    </source>
</reference>
<keyword evidence="6 9" id="KW-1133">Transmembrane helix</keyword>
<comment type="subcellular location">
    <subcellularLocation>
        <location evidence="1">Cell membrane</location>
        <topology evidence="1">Multi-pass membrane protein</topology>
    </subcellularLocation>
    <subcellularLocation>
        <location evidence="8">Membrane</location>
        <topology evidence="8">Multi-pass membrane protein</topology>
    </subcellularLocation>
</comment>
<keyword evidence="7 9" id="KW-0472">Membrane</keyword>
<feature type="domain" description="MotA/TolQ/ExbB proton channel" evidence="10">
    <location>
        <begin position="77"/>
        <end position="198"/>
    </location>
</feature>
<evidence type="ECO:0000256" key="5">
    <source>
        <dbReference type="ARBA" id="ARBA00022927"/>
    </source>
</evidence>
<feature type="transmembrane region" description="Helical" evidence="9">
    <location>
        <begin position="118"/>
        <end position="143"/>
    </location>
</feature>
<feature type="transmembrane region" description="Helical" evidence="9">
    <location>
        <begin position="18"/>
        <end position="39"/>
    </location>
</feature>
<accession>A0A9X3ARH2</accession>
<dbReference type="AlphaFoldDB" id="A0A9X3ARH2"/>
<feature type="transmembrane region" description="Helical" evidence="9">
    <location>
        <begin position="163"/>
        <end position="185"/>
    </location>
</feature>
<dbReference type="GO" id="GO:0005886">
    <property type="term" value="C:plasma membrane"/>
    <property type="evidence" value="ECO:0007669"/>
    <property type="project" value="UniProtKB-SubCell"/>
</dbReference>
<keyword evidence="2 8" id="KW-0813">Transport</keyword>
<dbReference type="EMBL" id="JAOANI010000007">
    <property type="protein sequence ID" value="MCT7357783.1"/>
    <property type="molecule type" value="Genomic_DNA"/>
</dbReference>
<evidence type="ECO:0000256" key="8">
    <source>
        <dbReference type="RuleBase" id="RU004057"/>
    </source>
</evidence>
<sequence>MGDIYSIVVNFLKEGGLFMYPISIVLVLGLAIAFERWIFLKREKNRNEKTFQDFLPLLRTNDHEKMTLFTRDHQAAVSRIIGCGLDMMKITKQRADIEQAMNEGVMEVLPRLENRTNYLAMLANVATLLGLLGTIIGLIAAFAAVANADPADKSALLSQSISVAMNTTAFGLIAAIPLLIASAVINNKTNAIVSSIEMAAMKFLNVMTLNRAVEAGYPKDNRGDDQKAS</sequence>
<evidence type="ECO:0000256" key="7">
    <source>
        <dbReference type="ARBA" id="ARBA00023136"/>
    </source>
</evidence>
<evidence type="ECO:0000256" key="9">
    <source>
        <dbReference type="SAM" id="Phobius"/>
    </source>
</evidence>
<keyword evidence="5 8" id="KW-0653">Protein transport</keyword>
<dbReference type="RefSeq" id="WP_260974713.1">
    <property type="nucleotide sequence ID" value="NZ_JAOANI010000007.1"/>
</dbReference>
<gene>
    <name evidence="11" type="ORF">NYR02_01950</name>
</gene>
<evidence type="ECO:0000313" key="11">
    <source>
        <dbReference type="EMBL" id="MCT7357783.1"/>
    </source>
</evidence>
<dbReference type="GO" id="GO:0017038">
    <property type="term" value="P:protein import"/>
    <property type="evidence" value="ECO:0007669"/>
    <property type="project" value="TreeGrafter"/>
</dbReference>
<protein>
    <submittedName>
        <fullName evidence="11">MotA/TolQ/ExbB proton channel family protein</fullName>
    </submittedName>
</protein>
<evidence type="ECO:0000256" key="1">
    <source>
        <dbReference type="ARBA" id="ARBA00004651"/>
    </source>
</evidence>
<evidence type="ECO:0000259" key="10">
    <source>
        <dbReference type="Pfam" id="PF01618"/>
    </source>
</evidence>
<proteinExistence type="inferred from homology"/>
<comment type="similarity">
    <text evidence="8">Belongs to the exbB/tolQ family.</text>
</comment>
<evidence type="ECO:0000313" key="12">
    <source>
        <dbReference type="Proteomes" id="UP001147830"/>
    </source>
</evidence>
<keyword evidence="4 9" id="KW-0812">Transmembrane</keyword>
<dbReference type="InterPro" id="IPR050790">
    <property type="entry name" value="ExbB/TolQ_transport"/>
</dbReference>
<evidence type="ECO:0000256" key="3">
    <source>
        <dbReference type="ARBA" id="ARBA00022475"/>
    </source>
</evidence>